<protein>
    <submittedName>
        <fullName evidence="3">PEP/pyruvate-binding domain-containing protein</fullName>
    </submittedName>
</protein>
<dbReference type="Proteomes" id="UP001183414">
    <property type="component" value="Unassembled WGS sequence"/>
</dbReference>
<keyword evidence="4" id="KW-1185">Reference proteome</keyword>
<comment type="caution">
    <text evidence="3">The sequence shown here is derived from an EMBL/GenBank/DDBJ whole genome shotgun (WGS) entry which is preliminary data.</text>
</comment>
<reference evidence="4" key="1">
    <citation type="submission" date="2023-07" db="EMBL/GenBank/DDBJ databases">
        <title>30 novel species of actinomycetes from the DSMZ collection.</title>
        <authorList>
            <person name="Nouioui I."/>
        </authorList>
    </citation>
    <scope>NUCLEOTIDE SEQUENCE [LARGE SCALE GENOMIC DNA]</scope>
    <source>
        <strain evidence="4">DSM 42041</strain>
    </source>
</reference>
<dbReference type="Pfam" id="PF01326">
    <property type="entry name" value="PPDK_N"/>
    <property type="match status" value="1"/>
</dbReference>
<name>A0ABU2NS40_9ACTN</name>
<dbReference type="SUPFAM" id="SSF56059">
    <property type="entry name" value="Glutathione synthetase ATP-binding domain-like"/>
    <property type="match status" value="1"/>
</dbReference>
<sequence>MSTPSTRTSTDTAATPDTADPAAVPARGGGPSGEHRHGAVRGGLLTLPLFEQLCGVLGGHPYVKVVVDRHEGVWHVLDSSVHSFHVNYLATEVLGMTLDELDADLDGFNHSVYHDPERRFLLGVLSLHTGGDAVPQDRPAQPFMVLETTEADTMGAALLTEFYTEVRAHLDEALALAVKPANHGQENAVAAVPETDLPRAQGHELFSAAPFVPLTLGTATGRLRRFADEDDYRAARAGLAWYDIVAMPVVPDDIPRLAGLLNAQPTTPLSHTNMLAAGWGVPNAIVRDALDRIDDEKLDGAWVTYEVTTEGASLERTEEPADLAEPAWHTQRIRIDAPSRDDLPIVPLAALRTGDRHAYGTKAANLGELHHVLRNGSARLTGYYAVPRPPRADLLGHLATRLGASAEGEELAEAADGFLARHVKAPEGVAVPFSLQQRFLDSSPAVQQSIGKLKMALELGAMDAVDAVCVQLQHLVRTTPVPDDMARTLDAHLVRHLAGAQRFAVRSSSNAEDLPGFSAAGIYESHTQVTDLPGALDAIRQVWASLLSPRSVRLRHEAGISLDDTYMGVIVQRYEPSPLGGVMVTCNPTNRADFRNVYLNCAHGSTAAVVDGSTLPMQYLYNTVEGGGRTLSLGAADTDLDVETRERLARLALAGRLLQSHFATDYTFAAPLDVEWLLTAEGRLHILQLRPYNA</sequence>
<dbReference type="InterPro" id="IPR013815">
    <property type="entry name" value="ATP_grasp_subdomain_1"/>
</dbReference>
<evidence type="ECO:0000256" key="1">
    <source>
        <dbReference type="SAM" id="MobiDB-lite"/>
    </source>
</evidence>
<dbReference type="InterPro" id="IPR051549">
    <property type="entry name" value="PEP_Utilizing_Enz"/>
</dbReference>
<dbReference type="PANTHER" id="PTHR43615">
    <property type="entry name" value="PHOSPHOENOLPYRUVATE SYNTHASE-RELATED"/>
    <property type="match status" value="1"/>
</dbReference>
<gene>
    <name evidence="3" type="ORF">RM572_13605</name>
</gene>
<feature type="domain" description="Pyruvate phosphate dikinase AMP/ATP-binding" evidence="2">
    <location>
        <begin position="421"/>
        <end position="692"/>
    </location>
</feature>
<organism evidence="3 4">
    <name type="scientific">Streptomyces hazeniae</name>
    <dbReference type="NCBI Taxonomy" id="3075538"/>
    <lineage>
        <taxon>Bacteria</taxon>
        <taxon>Bacillati</taxon>
        <taxon>Actinomycetota</taxon>
        <taxon>Actinomycetes</taxon>
        <taxon>Kitasatosporales</taxon>
        <taxon>Streptomycetaceae</taxon>
        <taxon>Streptomyces</taxon>
    </lineage>
</organism>
<evidence type="ECO:0000259" key="2">
    <source>
        <dbReference type="Pfam" id="PF01326"/>
    </source>
</evidence>
<accession>A0ABU2NS40</accession>
<proteinExistence type="predicted"/>
<dbReference type="InterPro" id="IPR002192">
    <property type="entry name" value="PPDK_AMP/ATP-bd"/>
</dbReference>
<evidence type="ECO:0000313" key="4">
    <source>
        <dbReference type="Proteomes" id="UP001183414"/>
    </source>
</evidence>
<dbReference type="EMBL" id="JAVREQ010000010">
    <property type="protein sequence ID" value="MDT0379796.1"/>
    <property type="molecule type" value="Genomic_DNA"/>
</dbReference>
<evidence type="ECO:0000313" key="3">
    <source>
        <dbReference type="EMBL" id="MDT0379796.1"/>
    </source>
</evidence>
<dbReference type="Gene3D" id="3.30.1490.20">
    <property type="entry name" value="ATP-grasp fold, A domain"/>
    <property type="match status" value="1"/>
</dbReference>
<feature type="compositionally biased region" description="Low complexity" evidence="1">
    <location>
        <begin position="1"/>
        <end position="23"/>
    </location>
</feature>
<dbReference type="RefSeq" id="WP_311673581.1">
    <property type="nucleotide sequence ID" value="NZ_JAVREQ010000010.1"/>
</dbReference>
<dbReference type="PANTHER" id="PTHR43615:SF1">
    <property type="entry name" value="PPDK_N DOMAIN-CONTAINING PROTEIN"/>
    <property type="match status" value="1"/>
</dbReference>
<dbReference type="Gene3D" id="3.30.470.20">
    <property type="entry name" value="ATP-grasp fold, B domain"/>
    <property type="match status" value="1"/>
</dbReference>
<feature type="region of interest" description="Disordered" evidence="1">
    <location>
        <begin position="1"/>
        <end position="37"/>
    </location>
</feature>